<organism evidence="2 3">
    <name type="scientific">Candidatus Gottesmanbacteria bacterium RIFCSPHIGHO2_02_FULL_39_11</name>
    <dbReference type="NCBI Taxonomy" id="1798382"/>
    <lineage>
        <taxon>Bacteria</taxon>
        <taxon>Candidatus Gottesmaniibacteriota</taxon>
    </lineage>
</organism>
<comment type="caution">
    <text evidence="2">The sequence shown here is derived from an EMBL/GenBank/DDBJ whole genome shotgun (WGS) entry which is preliminary data.</text>
</comment>
<feature type="domain" description="Glycosyl transferase family 1" evidence="1">
    <location>
        <begin position="191"/>
        <end position="342"/>
    </location>
</feature>
<dbReference type="InterPro" id="IPR001296">
    <property type="entry name" value="Glyco_trans_1"/>
</dbReference>
<dbReference type="PANTHER" id="PTHR45947">
    <property type="entry name" value="SULFOQUINOVOSYL TRANSFERASE SQD2"/>
    <property type="match status" value="1"/>
</dbReference>
<dbReference type="GO" id="GO:0016757">
    <property type="term" value="F:glycosyltransferase activity"/>
    <property type="evidence" value="ECO:0007669"/>
    <property type="project" value="InterPro"/>
</dbReference>
<evidence type="ECO:0000313" key="3">
    <source>
        <dbReference type="Proteomes" id="UP000176923"/>
    </source>
</evidence>
<evidence type="ECO:0000313" key="2">
    <source>
        <dbReference type="EMBL" id="OGG12603.1"/>
    </source>
</evidence>
<dbReference type="PANTHER" id="PTHR45947:SF3">
    <property type="entry name" value="SULFOQUINOVOSYL TRANSFERASE SQD2"/>
    <property type="match status" value="1"/>
</dbReference>
<dbReference type="EMBL" id="MFJL01000044">
    <property type="protein sequence ID" value="OGG12603.1"/>
    <property type="molecule type" value="Genomic_DNA"/>
</dbReference>
<accession>A0A1F5ZJS6</accession>
<dbReference type="Gene3D" id="3.40.50.2000">
    <property type="entry name" value="Glycogen Phosphorylase B"/>
    <property type="match status" value="2"/>
</dbReference>
<dbReference type="Pfam" id="PF00534">
    <property type="entry name" value="Glycos_transf_1"/>
    <property type="match status" value="1"/>
</dbReference>
<dbReference type="STRING" id="1798382.A3D77_04670"/>
<reference evidence="2 3" key="1">
    <citation type="journal article" date="2016" name="Nat. Commun.">
        <title>Thousands of microbial genomes shed light on interconnected biogeochemical processes in an aquifer system.</title>
        <authorList>
            <person name="Anantharaman K."/>
            <person name="Brown C.T."/>
            <person name="Hug L.A."/>
            <person name="Sharon I."/>
            <person name="Castelle C.J."/>
            <person name="Probst A.J."/>
            <person name="Thomas B.C."/>
            <person name="Singh A."/>
            <person name="Wilkins M.J."/>
            <person name="Karaoz U."/>
            <person name="Brodie E.L."/>
            <person name="Williams K.H."/>
            <person name="Hubbard S.S."/>
            <person name="Banfield J.F."/>
        </authorList>
    </citation>
    <scope>NUCLEOTIDE SEQUENCE [LARGE SCALE GENOMIC DNA]</scope>
</reference>
<dbReference type="AlphaFoldDB" id="A0A1F5ZJS6"/>
<name>A0A1F5ZJS6_9BACT</name>
<dbReference type="InterPro" id="IPR050194">
    <property type="entry name" value="Glycosyltransferase_grp1"/>
</dbReference>
<dbReference type="Proteomes" id="UP000176923">
    <property type="component" value="Unassembled WGS sequence"/>
</dbReference>
<dbReference type="CDD" id="cd03801">
    <property type="entry name" value="GT4_PimA-like"/>
    <property type="match status" value="1"/>
</dbReference>
<evidence type="ECO:0000259" key="1">
    <source>
        <dbReference type="Pfam" id="PF00534"/>
    </source>
</evidence>
<sequence>MKIALIHNLKKGGQHRALYEEIKILSKKHVIDIYTLSTSDNSYFPFKDYVHKEVILKFDPPSHFPGSVISIYASLPFIYKEMAEEVEKGKYDIAYVNPDYLTQSPYILRYLKIPSLYHCAEVKREFYENIPRKSKIFNYYITLPFRLPIKWIDKRNAQNALKIMVNSRFSKSVVDSVYHTQAIVNHLGVDTDIFKNLSLPKKNQVLSVGTFSLLKGHDFIIRSLSLLPKEVRPKLVIVGQGGLEKNYLLNLAKSLSVDIEIKEDIKEDELVRVYNESKAYLFASLKEPFGLTLLEASACGTPVVSVNEGGASEILKNMPNAIFVKRDEKDFSEIILSILKEIHQKDSKKQIEKVVSEWSWKSHIERLEGIMKGIKI</sequence>
<dbReference type="SUPFAM" id="SSF53756">
    <property type="entry name" value="UDP-Glycosyltransferase/glycogen phosphorylase"/>
    <property type="match status" value="1"/>
</dbReference>
<protein>
    <recommendedName>
        <fullName evidence="1">Glycosyl transferase family 1 domain-containing protein</fullName>
    </recommendedName>
</protein>
<proteinExistence type="predicted"/>
<gene>
    <name evidence="2" type="ORF">A3D77_04670</name>
</gene>